<name>A0ABS2WRQ4_9BACT</name>
<comment type="caution">
    <text evidence="10">The sequence shown here is derived from an EMBL/GenBank/DDBJ whole genome shotgun (WGS) entry which is preliminary data.</text>
</comment>
<sequence>MITWMQRHRKYLVITIWVSVIAFVGAGFVGWGAYDFNADRSSAVAKVGERKISITEFQMAYNNYFSYYNTLFNGQLTQERAEQMGLDKIVLENLINEALMVNYAKDLGLIALDSDIKDALLKDENFHTNGAFDKDLYYRLLQNAGITAKTYEEGLKKQVLLEKLNPIIELQATEQEKELFGSALFMQDRLSVRVLQLDQDEIQTDEASLRAFWEPQKSLFLTPTSYTIDSIFVPASTETAAEEALSLFFEENKFNYRYEDGRLKDFIDALPEVRHDVALDMARKEALTTYLTFKKGEIEAEKTEVLYESDSFFEVELLKEAVAGEVLKPIATDEGYMIVKLVSINPPVPMDFEEAKPLIKDAYMSEKTQEVLTQKAKAQLDLFRGETIGFVTRDSVVDINGLNEEESSVFLSRVFDNNTRKGYVVLDDKAVLYEILEQKLLDQTKLEQYNKLIGEHVYQTKNSEVNQAFIEALKKRYTIDYFYKGN</sequence>
<dbReference type="PANTHER" id="PTHR47529:SF1">
    <property type="entry name" value="PERIPLASMIC CHAPERONE PPID"/>
    <property type="match status" value="1"/>
</dbReference>
<dbReference type="SUPFAM" id="SSF109998">
    <property type="entry name" value="Triger factor/SurA peptide-binding domain-like"/>
    <property type="match status" value="1"/>
</dbReference>
<evidence type="ECO:0000256" key="4">
    <source>
        <dbReference type="ARBA" id="ARBA00022989"/>
    </source>
</evidence>
<organism evidence="10 11">
    <name type="scientific">Sulfurospirillum tamanense</name>
    <dbReference type="NCBI Taxonomy" id="2813362"/>
    <lineage>
        <taxon>Bacteria</taxon>
        <taxon>Pseudomonadati</taxon>
        <taxon>Campylobacterota</taxon>
        <taxon>Epsilonproteobacteria</taxon>
        <taxon>Campylobacterales</taxon>
        <taxon>Sulfurospirillaceae</taxon>
        <taxon>Sulfurospirillum</taxon>
    </lineage>
</organism>
<evidence type="ECO:0000313" key="10">
    <source>
        <dbReference type="EMBL" id="MBN2964349.1"/>
    </source>
</evidence>
<dbReference type="InterPro" id="IPR027304">
    <property type="entry name" value="Trigger_fact/SurA_dom_sf"/>
</dbReference>
<keyword evidence="4 8" id="KW-1133">Transmembrane helix</keyword>
<dbReference type="EMBL" id="JAFHKK010000010">
    <property type="protein sequence ID" value="MBN2964349.1"/>
    <property type="molecule type" value="Genomic_DNA"/>
</dbReference>
<dbReference type="InterPro" id="IPR052029">
    <property type="entry name" value="PpiD_chaperone"/>
</dbReference>
<evidence type="ECO:0000256" key="2">
    <source>
        <dbReference type="ARBA" id="ARBA00022475"/>
    </source>
</evidence>
<evidence type="ECO:0000313" key="11">
    <source>
        <dbReference type="Proteomes" id="UP000703590"/>
    </source>
</evidence>
<evidence type="ECO:0000256" key="3">
    <source>
        <dbReference type="ARBA" id="ARBA00022692"/>
    </source>
</evidence>
<feature type="domain" description="PpiC" evidence="9">
    <location>
        <begin position="242"/>
        <end position="357"/>
    </location>
</feature>
<reference evidence="10" key="1">
    <citation type="submission" date="2021-02" db="EMBL/GenBank/DDBJ databases">
        <title>Sulfurospirillum tamanensis sp. nov.</title>
        <authorList>
            <person name="Frolova A."/>
            <person name="Merkel A."/>
            <person name="Slobodkin A."/>
        </authorList>
    </citation>
    <scope>NUCLEOTIDE SEQUENCE</scope>
    <source>
        <strain evidence="10">T05b</strain>
    </source>
</reference>
<keyword evidence="10" id="KW-0413">Isomerase</keyword>
<dbReference type="Pfam" id="PF13145">
    <property type="entry name" value="Rotamase_2"/>
    <property type="match status" value="1"/>
</dbReference>
<dbReference type="Pfam" id="PF13624">
    <property type="entry name" value="SurA_N_3"/>
    <property type="match status" value="1"/>
</dbReference>
<comment type="subcellular location">
    <subcellularLocation>
        <location evidence="1">Cell membrane</location>
        <topology evidence="1">Single-pass type II membrane protein</topology>
    </subcellularLocation>
</comment>
<evidence type="ECO:0000256" key="7">
    <source>
        <dbReference type="ARBA" id="ARBA00038408"/>
    </source>
</evidence>
<dbReference type="InterPro" id="IPR000297">
    <property type="entry name" value="PPIase_PpiC"/>
</dbReference>
<feature type="transmembrane region" description="Helical" evidence="8">
    <location>
        <begin position="12"/>
        <end position="34"/>
    </location>
</feature>
<evidence type="ECO:0000256" key="8">
    <source>
        <dbReference type="SAM" id="Phobius"/>
    </source>
</evidence>
<accession>A0ABS2WRQ4</accession>
<evidence type="ECO:0000256" key="1">
    <source>
        <dbReference type="ARBA" id="ARBA00004401"/>
    </source>
</evidence>
<keyword evidence="6" id="KW-0143">Chaperone</keyword>
<keyword evidence="2" id="KW-1003">Cell membrane</keyword>
<dbReference type="GO" id="GO:0016853">
    <property type="term" value="F:isomerase activity"/>
    <property type="evidence" value="ECO:0007669"/>
    <property type="project" value="UniProtKB-KW"/>
</dbReference>
<keyword evidence="11" id="KW-1185">Reference proteome</keyword>
<dbReference type="PANTHER" id="PTHR47529">
    <property type="entry name" value="PEPTIDYL-PROLYL CIS-TRANS ISOMERASE D"/>
    <property type="match status" value="1"/>
</dbReference>
<keyword evidence="3 8" id="KW-0812">Transmembrane</keyword>
<dbReference type="RefSeq" id="WP_205458896.1">
    <property type="nucleotide sequence ID" value="NZ_JAFHKK010000010.1"/>
</dbReference>
<evidence type="ECO:0000256" key="6">
    <source>
        <dbReference type="ARBA" id="ARBA00023186"/>
    </source>
</evidence>
<gene>
    <name evidence="10" type="ORF">JWV37_06125</name>
</gene>
<keyword evidence="5 8" id="KW-0472">Membrane</keyword>
<comment type="similarity">
    <text evidence="7">Belongs to the PpiD chaperone family.</text>
</comment>
<reference evidence="10" key="2">
    <citation type="submission" date="2021-02" db="EMBL/GenBank/DDBJ databases">
        <authorList>
            <person name="Merkel A.Y."/>
        </authorList>
    </citation>
    <scope>NUCLEOTIDE SEQUENCE</scope>
    <source>
        <strain evidence="10">T05b</strain>
    </source>
</reference>
<protein>
    <submittedName>
        <fullName evidence="10">Peptidylprolyl isomerase</fullName>
    </submittedName>
</protein>
<dbReference type="Gene3D" id="1.10.4030.10">
    <property type="entry name" value="Porin chaperone SurA, peptide-binding domain"/>
    <property type="match status" value="1"/>
</dbReference>
<proteinExistence type="inferred from homology"/>
<dbReference type="Proteomes" id="UP000703590">
    <property type="component" value="Unassembled WGS sequence"/>
</dbReference>
<evidence type="ECO:0000259" key="9">
    <source>
        <dbReference type="Pfam" id="PF13145"/>
    </source>
</evidence>
<evidence type="ECO:0000256" key="5">
    <source>
        <dbReference type="ARBA" id="ARBA00023136"/>
    </source>
</evidence>